<name>A0AAF0P0I6_LACLC</name>
<dbReference type="AlphaFoldDB" id="A0AAF0P0I6"/>
<sequence length="53" mass="6371">MSNKILDLFLKNVEMNNEHLRKFYNNIEITMSFDVDTTENYNKEISEELLETV</sequence>
<gene>
    <name evidence="1" type="ORF">LLJM1_04780</name>
</gene>
<keyword evidence="1" id="KW-0614">Plasmid</keyword>
<proteinExistence type="predicted"/>
<evidence type="ECO:0000313" key="1">
    <source>
        <dbReference type="EMBL" id="WMF94451.1"/>
    </source>
</evidence>
<geneLocation type="plasmid" evidence="1 2">
    <name>pJM1A</name>
</geneLocation>
<reference evidence="1 2" key="1">
    <citation type="journal article" date="2017" name="BMC Genomics">
        <title>Comparative and functional genomics of the Lactococcus lactis taxon; insights into evolution and niche adaptation.</title>
        <authorList>
            <person name="Kelleher P."/>
            <person name="Bottacini F."/>
            <person name="Mahony J."/>
            <person name="Kilcawley K.N."/>
            <person name="van Sinderen D."/>
        </authorList>
    </citation>
    <scope>NUCLEOTIDE SEQUENCE [LARGE SCALE GENOMIC DNA]</scope>
    <source>
        <strain evidence="1 2">JM1</strain>
    </source>
</reference>
<protein>
    <submittedName>
        <fullName evidence="1">Uncharacterized protein</fullName>
    </submittedName>
</protein>
<accession>A0AAF0P0I6</accession>
<dbReference type="RefSeq" id="WP_155724481.1">
    <property type="nucleotide sequence ID" value="NZ_CP016745.2"/>
</dbReference>
<dbReference type="Proteomes" id="UP000191806">
    <property type="component" value="Plasmid pJM1A"/>
</dbReference>
<organism evidence="1 2">
    <name type="scientific">Lactococcus lactis subsp. cremoris</name>
    <name type="common">Streptococcus cremoris</name>
    <dbReference type="NCBI Taxonomy" id="1359"/>
    <lineage>
        <taxon>Bacteria</taxon>
        <taxon>Bacillati</taxon>
        <taxon>Bacillota</taxon>
        <taxon>Bacilli</taxon>
        <taxon>Lactobacillales</taxon>
        <taxon>Streptococcaceae</taxon>
        <taxon>Lactococcus</taxon>
    </lineage>
</organism>
<dbReference type="EMBL" id="CP016746">
    <property type="protein sequence ID" value="WMF94451.1"/>
    <property type="molecule type" value="Genomic_DNA"/>
</dbReference>
<evidence type="ECO:0000313" key="2">
    <source>
        <dbReference type="Proteomes" id="UP000191806"/>
    </source>
</evidence>